<keyword evidence="4" id="KW-1185">Reference proteome</keyword>
<dbReference type="OrthoDB" id="9988144at2759"/>
<evidence type="ECO:0000313" key="3">
    <source>
        <dbReference type="EMBL" id="CAF1563545.1"/>
    </source>
</evidence>
<comment type="caution">
    <text evidence="2">The sequence shown here is derived from an EMBL/GenBank/DDBJ whole genome shotgun (WGS) entry which is preliminary data.</text>
</comment>
<evidence type="ECO:0000313" key="5">
    <source>
        <dbReference type="Proteomes" id="UP000663877"/>
    </source>
</evidence>
<evidence type="ECO:0000256" key="1">
    <source>
        <dbReference type="SAM" id="SignalP"/>
    </source>
</evidence>
<feature type="signal peptide" evidence="1">
    <location>
        <begin position="1"/>
        <end position="27"/>
    </location>
</feature>
<keyword evidence="1" id="KW-0732">Signal</keyword>
<organism evidence="2 5">
    <name type="scientific">Adineta steineri</name>
    <dbReference type="NCBI Taxonomy" id="433720"/>
    <lineage>
        <taxon>Eukaryota</taxon>
        <taxon>Metazoa</taxon>
        <taxon>Spiralia</taxon>
        <taxon>Gnathifera</taxon>
        <taxon>Rotifera</taxon>
        <taxon>Eurotatoria</taxon>
        <taxon>Bdelloidea</taxon>
        <taxon>Adinetida</taxon>
        <taxon>Adinetidae</taxon>
        <taxon>Adineta</taxon>
    </lineage>
</organism>
<evidence type="ECO:0000313" key="2">
    <source>
        <dbReference type="EMBL" id="CAF1280230.1"/>
    </source>
</evidence>
<reference evidence="2" key="1">
    <citation type="submission" date="2021-02" db="EMBL/GenBank/DDBJ databases">
        <authorList>
            <person name="Nowell W R."/>
        </authorList>
    </citation>
    <scope>NUCLEOTIDE SEQUENCE</scope>
</reference>
<sequence length="495" mass="58907">MRQIFTTSNYLLLLHTIILDNSDSCFAFYDYWTNNSLTTIIPKLERLIIKKAQYYQCGFIDRSLIPLSTGCYYGENKWSSLYELKNLQWSHTVQLTLTVQFPFEIIFVLQNNAIPCLEYLYITIEHEKCTREPYMNGPQPQIEFCENHILQMADATRLRTLVLRHLSLHNITILIRSLNMPLLKKLIVVEIFDETLVHYEELRQIINHKRIPCLKEFYFLICFPEHLYKEFQKTIVNTFDSTWPFNNLVYHIEEQLLRFYNIDKKTKRVILFYTSPLHMLLQYTRTICNHSFAQYSRQINRRCMRWKCNEVDNLTQLTTTFNKLAAGYVDTLILEFYEMKVIKRSERAYIIDQILYMSPRLSQLTVEWEDLSLCSRSNTNVKHLRLRLNKNCKDPDVYVNINYLVQLLPSICCLETSHGYLSFNENLVKFIVKIVDTIDRLVQLVINKNGLLRLDPKVEVSIEQAIFNTGNKRLLNSKMCQISFPHFNELRIWLS</sequence>
<name>A0A815CH00_9BILA</name>
<evidence type="ECO:0000313" key="4">
    <source>
        <dbReference type="Proteomes" id="UP000663832"/>
    </source>
</evidence>
<feature type="chain" id="PRO_5036227068" evidence="1">
    <location>
        <begin position="28"/>
        <end position="495"/>
    </location>
</feature>
<dbReference type="AlphaFoldDB" id="A0A815CH00"/>
<dbReference type="EMBL" id="CAJNOI010000443">
    <property type="protein sequence ID" value="CAF1280230.1"/>
    <property type="molecule type" value="Genomic_DNA"/>
</dbReference>
<proteinExistence type="predicted"/>
<dbReference type="EMBL" id="CAJNOM010000795">
    <property type="protein sequence ID" value="CAF1563545.1"/>
    <property type="molecule type" value="Genomic_DNA"/>
</dbReference>
<protein>
    <submittedName>
        <fullName evidence="2">Uncharacterized protein</fullName>
    </submittedName>
</protein>
<dbReference type="Proteomes" id="UP000663877">
    <property type="component" value="Unassembled WGS sequence"/>
</dbReference>
<accession>A0A815CH00</accession>
<gene>
    <name evidence="2" type="ORF">BJG266_LOCUS31161</name>
    <name evidence="3" type="ORF">QVE165_LOCUS48125</name>
</gene>
<dbReference type="Proteomes" id="UP000663832">
    <property type="component" value="Unassembled WGS sequence"/>
</dbReference>